<dbReference type="SUPFAM" id="SSF109854">
    <property type="entry name" value="DinB/YfiT-like putative metalloenzymes"/>
    <property type="match status" value="1"/>
</dbReference>
<protein>
    <submittedName>
        <fullName evidence="3">Maleylpyruvate isomerase family mycothiol-dependent enzyme</fullName>
    </submittedName>
</protein>
<organism evidence="3 4">
    <name type="scientific">Streptomyces glaucosporus</name>
    <dbReference type="NCBI Taxonomy" id="284044"/>
    <lineage>
        <taxon>Bacteria</taxon>
        <taxon>Bacillati</taxon>
        <taxon>Actinomycetota</taxon>
        <taxon>Actinomycetes</taxon>
        <taxon>Kitasatosporales</taxon>
        <taxon>Streptomycetaceae</taxon>
        <taxon>Streptomyces</taxon>
    </lineage>
</organism>
<dbReference type="PANTHER" id="PTHR40758:SF1">
    <property type="entry name" value="CONSERVED PROTEIN"/>
    <property type="match status" value="1"/>
</dbReference>
<name>A0ABN3IEP9_9ACTN</name>
<dbReference type="Proteomes" id="UP001500058">
    <property type="component" value="Unassembled WGS sequence"/>
</dbReference>
<evidence type="ECO:0000313" key="4">
    <source>
        <dbReference type="Proteomes" id="UP001500058"/>
    </source>
</evidence>
<evidence type="ECO:0000259" key="1">
    <source>
        <dbReference type="Pfam" id="PF07398"/>
    </source>
</evidence>
<dbReference type="InterPro" id="IPR010872">
    <property type="entry name" value="MDMPI_C-term_domain"/>
</dbReference>
<feature type="domain" description="MDMPI C-terminal" evidence="1">
    <location>
        <begin position="156"/>
        <end position="247"/>
    </location>
</feature>
<dbReference type="GO" id="GO:0016853">
    <property type="term" value="F:isomerase activity"/>
    <property type="evidence" value="ECO:0007669"/>
    <property type="project" value="UniProtKB-KW"/>
</dbReference>
<reference evidence="3 4" key="1">
    <citation type="journal article" date="2019" name="Int. J. Syst. Evol. Microbiol.">
        <title>The Global Catalogue of Microorganisms (GCM) 10K type strain sequencing project: providing services to taxonomists for standard genome sequencing and annotation.</title>
        <authorList>
            <consortium name="The Broad Institute Genomics Platform"/>
            <consortium name="The Broad Institute Genome Sequencing Center for Infectious Disease"/>
            <person name="Wu L."/>
            <person name="Ma J."/>
        </authorList>
    </citation>
    <scope>NUCLEOTIDE SEQUENCE [LARGE SCALE GENOMIC DNA]</scope>
    <source>
        <strain evidence="3 4">JCM 6921</strain>
    </source>
</reference>
<comment type="caution">
    <text evidence="3">The sequence shown here is derived from an EMBL/GenBank/DDBJ whole genome shotgun (WGS) entry which is preliminary data.</text>
</comment>
<sequence>MRNRSGRCHTALVDIDRYLEILEAEGELLLGAAVRAGWDAEVPTCPGWRVRDLVAHQGMVHRWAGGIVAERRTAPFPPREETVPDDRLPDWFAEGHRQVLEELREAPEDLECWTFLPGAPSPRAFWARRQAHETTVHRVDAELAAGPAPSPVDPLFAADGIDELLTGFHTRPTSRVRSDRPRVLRVETPGTASWTLRLSQEPPRVSRDGGAADCVISGPAETLYLALWNRLPHGEGPAVEGDAALAELWRTASGVR</sequence>
<dbReference type="InterPro" id="IPR024344">
    <property type="entry name" value="MDMPI_metal-binding"/>
</dbReference>
<dbReference type="Pfam" id="PF11716">
    <property type="entry name" value="MDMPI_N"/>
    <property type="match status" value="1"/>
</dbReference>
<keyword evidence="4" id="KW-1185">Reference proteome</keyword>
<dbReference type="InterPro" id="IPR034660">
    <property type="entry name" value="DinB/YfiT-like"/>
</dbReference>
<feature type="domain" description="Mycothiol-dependent maleylpyruvate isomerase metal-binding" evidence="2">
    <location>
        <begin position="24"/>
        <end position="141"/>
    </location>
</feature>
<accession>A0ABN3IEP9</accession>
<gene>
    <name evidence="3" type="ORF">GCM10010420_32050</name>
</gene>
<dbReference type="EMBL" id="BAAATJ010000014">
    <property type="protein sequence ID" value="GAA2402495.1"/>
    <property type="molecule type" value="Genomic_DNA"/>
</dbReference>
<dbReference type="InterPro" id="IPR017517">
    <property type="entry name" value="Maleyloyr_isom"/>
</dbReference>
<evidence type="ECO:0000313" key="3">
    <source>
        <dbReference type="EMBL" id="GAA2402495.1"/>
    </source>
</evidence>
<keyword evidence="3" id="KW-0413">Isomerase</keyword>
<dbReference type="Pfam" id="PF07398">
    <property type="entry name" value="MDMPI_C"/>
    <property type="match status" value="1"/>
</dbReference>
<proteinExistence type="predicted"/>
<dbReference type="NCBIfam" id="TIGR03083">
    <property type="entry name" value="maleylpyruvate isomerase family mycothiol-dependent enzyme"/>
    <property type="match status" value="1"/>
</dbReference>
<evidence type="ECO:0000259" key="2">
    <source>
        <dbReference type="Pfam" id="PF11716"/>
    </source>
</evidence>
<dbReference type="PANTHER" id="PTHR40758">
    <property type="entry name" value="CONSERVED PROTEIN"/>
    <property type="match status" value="1"/>
</dbReference>